<dbReference type="PRINTS" id="PR00981">
    <property type="entry name" value="TRNASYNTHSER"/>
</dbReference>
<name>A0A222VIL4_9PSEU</name>
<feature type="binding site" evidence="7">
    <location>
        <begin position="227"/>
        <end position="229"/>
    </location>
    <ligand>
        <name>L-serine</name>
        <dbReference type="ChEBI" id="CHEBI:33384"/>
    </ligand>
</feature>
<feature type="region of interest" description="Disordered" evidence="8">
    <location>
        <begin position="1"/>
        <end position="25"/>
    </location>
</feature>
<dbReference type="PIRSF" id="PIRSF001529">
    <property type="entry name" value="Ser-tRNA-synth_IIa"/>
    <property type="match status" value="1"/>
</dbReference>
<comment type="subcellular location">
    <subcellularLocation>
        <location evidence="7">Cytoplasm</location>
    </subcellularLocation>
</comment>
<dbReference type="FunFam" id="1.10.287.40:FF:000004">
    <property type="entry name" value="Serine--tRNA ligase"/>
    <property type="match status" value="1"/>
</dbReference>
<dbReference type="InterPro" id="IPR015866">
    <property type="entry name" value="Ser-tRNA-synth_1_N"/>
</dbReference>
<dbReference type="HAMAP" id="MF_00176">
    <property type="entry name" value="Ser_tRNA_synth_type1"/>
    <property type="match status" value="1"/>
</dbReference>
<keyword evidence="6 7" id="KW-0030">Aminoacyl-tRNA synthetase</keyword>
<dbReference type="PANTHER" id="PTHR11778">
    <property type="entry name" value="SERYL-TRNA SYNTHETASE"/>
    <property type="match status" value="1"/>
</dbReference>
<organism evidence="9 10">
    <name type="scientific">Prauserella marina</name>
    <dbReference type="NCBI Taxonomy" id="530584"/>
    <lineage>
        <taxon>Bacteria</taxon>
        <taxon>Bacillati</taxon>
        <taxon>Actinomycetota</taxon>
        <taxon>Actinomycetes</taxon>
        <taxon>Pseudonocardiales</taxon>
        <taxon>Pseudonocardiaceae</taxon>
        <taxon>Prauserella</taxon>
    </lineage>
</organism>
<comment type="catalytic activity">
    <reaction evidence="7">
        <text>tRNA(Sec) + L-serine + ATP = L-seryl-tRNA(Sec) + AMP + diphosphate + H(+)</text>
        <dbReference type="Rhea" id="RHEA:42580"/>
        <dbReference type="Rhea" id="RHEA-COMP:9742"/>
        <dbReference type="Rhea" id="RHEA-COMP:10128"/>
        <dbReference type="ChEBI" id="CHEBI:15378"/>
        <dbReference type="ChEBI" id="CHEBI:30616"/>
        <dbReference type="ChEBI" id="CHEBI:33019"/>
        <dbReference type="ChEBI" id="CHEBI:33384"/>
        <dbReference type="ChEBI" id="CHEBI:78442"/>
        <dbReference type="ChEBI" id="CHEBI:78533"/>
        <dbReference type="ChEBI" id="CHEBI:456215"/>
        <dbReference type="EC" id="6.1.1.11"/>
    </reaction>
</comment>
<evidence type="ECO:0000256" key="7">
    <source>
        <dbReference type="HAMAP-Rule" id="MF_00176"/>
    </source>
</evidence>
<dbReference type="OrthoDB" id="9804647at2"/>
<proteinExistence type="inferred from homology"/>
<feature type="binding site" evidence="7">
    <location>
        <begin position="345"/>
        <end position="348"/>
    </location>
    <ligand>
        <name>ATP</name>
        <dbReference type="ChEBI" id="CHEBI:30616"/>
    </ligand>
</feature>
<keyword evidence="4 7" id="KW-0067">ATP-binding</keyword>
<keyword evidence="2 7" id="KW-0436">Ligase</keyword>
<comment type="function">
    <text evidence="7">Catalyzes the attachment of serine to tRNA(Ser). Is also able to aminoacylate tRNA(Sec) with serine, to form the misacylated tRNA L-seryl-tRNA(Sec), which will be further converted into selenocysteinyl-tRNA(Sec).</text>
</comment>
<comment type="catalytic activity">
    <reaction evidence="7">
        <text>tRNA(Ser) + L-serine + ATP = L-seryl-tRNA(Ser) + AMP + diphosphate + H(+)</text>
        <dbReference type="Rhea" id="RHEA:12292"/>
        <dbReference type="Rhea" id="RHEA-COMP:9669"/>
        <dbReference type="Rhea" id="RHEA-COMP:9703"/>
        <dbReference type="ChEBI" id="CHEBI:15378"/>
        <dbReference type="ChEBI" id="CHEBI:30616"/>
        <dbReference type="ChEBI" id="CHEBI:33019"/>
        <dbReference type="ChEBI" id="CHEBI:33384"/>
        <dbReference type="ChEBI" id="CHEBI:78442"/>
        <dbReference type="ChEBI" id="CHEBI:78533"/>
        <dbReference type="ChEBI" id="CHEBI:456215"/>
        <dbReference type="EC" id="6.1.1.11"/>
    </reaction>
</comment>
<dbReference type="InterPro" id="IPR006195">
    <property type="entry name" value="aa-tRNA-synth_II"/>
</dbReference>
<dbReference type="GO" id="GO:0016260">
    <property type="term" value="P:selenocysteine biosynthetic process"/>
    <property type="evidence" value="ECO:0007669"/>
    <property type="project" value="UniProtKB-UniRule"/>
</dbReference>
<dbReference type="InterPro" id="IPR033729">
    <property type="entry name" value="SerRS_core"/>
</dbReference>
<feature type="binding site" evidence="7">
    <location>
        <position position="281"/>
    </location>
    <ligand>
        <name>L-serine</name>
        <dbReference type="ChEBI" id="CHEBI:33384"/>
    </ligand>
</feature>
<dbReference type="InterPro" id="IPR010978">
    <property type="entry name" value="tRNA-bd_arm"/>
</dbReference>
<dbReference type="InterPro" id="IPR045864">
    <property type="entry name" value="aa-tRNA-synth_II/BPL/LPL"/>
</dbReference>
<evidence type="ECO:0000313" key="9">
    <source>
        <dbReference type="EMBL" id="SDC66589.1"/>
    </source>
</evidence>
<dbReference type="SUPFAM" id="SSF46589">
    <property type="entry name" value="tRNA-binding arm"/>
    <property type="match status" value="1"/>
</dbReference>
<comment type="subunit">
    <text evidence="7">Homodimer. The tRNA molecule binds across the dimer.</text>
</comment>
<evidence type="ECO:0000256" key="3">
    <source>
        <dbReference type="ARBA" id="ARBA00022741"/>
    </source>
</evidence>
<keyword evidence="5 7" id="KW-0648">Protein biosynthesis</keyword>
<sequence length="422" mass="46553">MIDPRTLREDPDVVRASQRARGEDEGVVDKLLSLDAQRRSSIASADKLRAEQKQLGKRIGKAGGDEREALLAEGKDLAAKVKTAEAEQSRASDEFDELHRLLPNVVHPAAPAGGEDDYTVLKHVGTPREFDFTPRDHLELGEGIGAIDMERGAKVSGARFYFLTGVGAQLQLGLLNMAAMQAAERGFQLMIPPVLVRPEIMAGTGFLGAHSSEVYHLADDDLYLVGTSEVPLAGYHSDEILDLGKGALRYAGWSSCFRREAGSYGKDTRGIIRVHQFDKVEMFVFCKPEDAEDEHQRLLGWEEDMLTKIDVPYRVIDTAAGDLGTSAARKFDCEAWIPTQQAYRELTSTSNCTTYQARRLGVRYRDENGRPQTSATLNGTLATTRWIVAILENHQLADGSVRVPEAMRPFLGGREVLVPTDR</sequence>
<evidence type="ECO:0000256" key="2">
    <source>
        <dbReference type="ARBA" id="ARBA00022598"/>
    </source>
</evidence>
<evidence type="ECO:0000313" key="10">
    <source>
        <dbReference type="Proteomes" id="UP000199494"/>
    </source>
</evidence>
<dbReference type="NCBIfam" id="TIGR00414">
    <property type="entry name" value="serS"/>
    <property type="match status" value="1"/>
</dbReference>
<dbReference type="GO" id="GO:0006434">
    <property type="term" value="P:seryl-tRNA aminoacylation"/>
    <property type="evidence" value="ECO:0007669"/>
    <property type="project" value="UniProtKB-UniRule"/>
</dbReference>
<comment type="similarity">
    <text evidence="7">Belongs to the class-II aminoacyl-tRNA synthetase family. Type-1 seryl-tRNA synthetase subfamily.</text>
</comment>
<evidence type="ECO:0000256" key="5">
    <source>
        <dbReference type="ARBA" id="ARBA00022917"/>
    </source>
</evidence>
<evidence type="ECO:0000256" key="6">
    <source>
        <dbReference type="ARBA" id="ARBA00023146"/>
    </source>
</evidence>
<dbReference type="InterPro" id="IPR002317">
    <property type="entry name" value="Ser-tRNA-ligase_type_1"/>
</dbReference>
<dbReference type="PROSITE" id="PS50862">
    <property type="entry name" value="AA_TRNA_LIGASE_II"/>
    <property type="match status" value="1"/>
</dbReference>
<dbReference type="EMBL" id="FMZE01000003">
    <property type="protein sequence ID" value="SDC66589.1"/>
    <property type="molecule type" value="Genomic_DNA"/>
</dbReference>
<dbReference type="AlphaFoldDB" id="A0A222VIL4"/>
<keyword evidence="3 7" id="KW-0547">Nucleotide-binding</keyword>
<evidence type="ECO:0000256" key="1">
    <source>
        <dbReference type="ARBA" id="ARBA00022490"/>
    </source>
</evidence>
<keyword evidence="1 7" id="KW-0963">Cytoplasm</keyword>
<dbReference type="SUPFAM" id="SSF55681">
    <property type="entry name" value="Class II aaRS and biotin synthetases"/>
    <property type="match status" value="1"/>
</dbReference>
<dbReference type="GO" id="GO:0005737">
    <property type="term" value="C:cytoplasm"/>
    <property type="evidence" value="ECO:0007669"/>
    <property type="project" value="UniProtKB-SubCell"/>
</dbReference>
<dbReference type="GO" id="GO:0004828">
    <property type="term" value="F:serine-tRNA ligase activity"/>
    <property type="evidence" value="ECO:0007669"/>
    <property type="project" value="UniProtKB-UniRule"/>
</dbReference>
<evidence type="ECO:0000256" key="8">
    <source>
        <dbReference type="SAM" id="MobiDB-lite"/>
    </source>
</evidence>
<dbReference type="KEGG" id="pmad:BAY61_00775"/>
<accession>A0A222VIL4</accession>
<dbReference type="GO" id="GO:0005524">
    <property type="term" value="F:ATP binding"/>
    <property type="evidence" value="ECO:0007669"/>
    <property type="project" value="UniProtKB-UniRule"/>
</dbReference>
<reference evidence="9 10" key="1">
    <citation type="submission" date="2016-10" db="EMBL/GenBank/DDBJ databases">
        <authorList>
            <person name="de Groot N.N."/>
        </authorList>
    </citation>
    <scope>NUCLEOTIDE SEQUENCE [LARGE SCALE GENOMIC DNA]</scope>
    <source>
        <strain evidence="9 10">CGMCC 4.5506</strain>
    </source>
</reference>
<feature type="binding site" evidence="7">
    <location>
        <begin position="258"/>
        <end position="260"/>
    </location>
    <ligand>
        <name>ATP</name>
        <dbReference type="ChEBI" id="CHEBI:30616"/>
    </ligand>
</feature>
<feature type="compositionally biased region" description="Basic and acidic residues" evidence="8">
    <location>
        <begin position="1"/>
        <end position="13"/>
    </location>
</feature>
<dbReference type="Pfam" id="PF02403">
    <property type="entry name" value="Seryl_tRNA_N"/>
    <property type="match status" value="1"/>
</dbReference>
<dbReference type="CDD" id="cd00770">
    <property type="entry name" value="SerRS_core"/>
    <property type="match status" value="1"/>
</dbReference>
<dbReference type="Gene3D" id="3.30.930.10">
    <property type="entry name" value="Bira Bifunctional Protein, Domain 2"/>
    <property type="match status" value="1"/>
</dbReference>
<dbReference type="Gene3D" id="1.10.287.40">
    <property type="entry name" value="Serine-tRNA synthetase, tRNA binding domain"/>
    <property type="match status" value="1"/>
</dbReference>
<dbReference type="RefSeq" id="WP_091801195.1">
    <property type="nucleotide sequence ID" value="NZ_CP016353.1"/>
</dbReference>
<feature type="binding site" evidence="7">
    <location>
        <position position="274"/>
    </location>
    <ligand>
        <name>ATP</name>
        <dbReference type="ChEBI" id="CHEBI:30616"/>
    </ligand>
</feature>
<protein>
    <recommendedName>
        <fullName evidence="7">Serine--tRNA ligase</fullName>
        <ecNumber evidence="7">6.1.1.11</ecNumber>
    </recommendedName>
    <alternativeName>
        <fullName evidence="7">Seryl-tRNA synthetase</fullName>
        <shortName evidence="7">SerRS</shortName>
    </alternativeName>
    <alternativeName>
        <fullName evidence="7">Seryl-tRNA(Ser/Sec) synthetase</fullName>
    </alternativeName>
</protein>
<dbReference type="UniPathway" id="UPA00906">
    <property type="reaction ID" value="UER00895"/>
</dbReference>
<gene>
    <name evidence="7" type="primary">serS</name>
    <name evidence="9" type="ORF">SAMN05421630_103107</name>
</gene>
<feature type="binding site" evidence="7">
    <location>
        <position position="380"/>
    </location>
    <ligand>
        <name>L-serine</name>
        <dbReference type="ChEBI" id="CHEBI:33384"/>
    </ligand>
</feature>
<dbReference type="Proteomes" id="UP000199494">
    <property type="component" value="Unassembled WGS sequence"/>
</dbReference>
<comment type="domain">
    <text evidence="7">Consists of two distinct domains, a catalytic core and a N-terminal extension that is involved in tRNA binding.</text>
</comment>
<dbReference type="InterPro" id="IPR042103">
    <property type="entry name" value="SerRS_1_N_sf"/>
</dbReference>
<dbReference type="STRING" id="530584.SAMN05421630_103107"/>
<keyword evidence="10" id="KW-1185">Reference proteome</keyword>
<dbReference type="EC" id="6.1.1.11" evidence="7"/>
<dbReference type="Pfam" id="PF00587">
    <property type="entry name" value="tRNA-synt_2b"/>
    <property type="match status" value="1"/>
</dbReference>
<comment type="pathway">
    <text evidence="7">Aminoacyl-tRNA biosynthesis; selenocysteinyl-tRNA(Sec) biosynthesis; L-seryl-tRNA(Sec) from L-serine and tRNA(Sec): step 1/1.</text>
</comment>
<dbReference type="InterPro" id="IPR002314">
    <property type="entry name" value="aa-tRNA-synt_IIb"/>
</dbReference>
<evidence type="ECO:0000256" key="4">
    <source>
        <dbReference type="ARBA" id="ARBA00022840"/>
    </source>
</evidence>